<dbReference type="Pfam" id="PF01433">
    <property type="entry name" value="Peptidase_M1"/>
    <property type="match status" value="1"/>
</dbReference>
<feature type="domain" description="Peptidase M1 membrane alanine aminopeptidase" evidence="14">
    <location>
        <begin position="410"/>
        <end position="556"/>
    </location>
</feature>
<protein>
    <recommendedName>
        <fullName evidence="5">Aminopeptidase N</fullName>
        <ecNumber evidence="4">3.4.11.2</ecNumber>
    </recommendedName>
    <alternativeName>
        <fullName evidence="11">Alanine aminopeptidase</fullName>
    </alternativeName>
    <alternativeName>
        <fullName evidence="12">Lysyl aminopeptidase</fullName>
    </alternativeName>
</protein>
<keyword evidence="6" id="KW-0645">Protease</keyword>
<proteinExistence type="inferred from homology"/>
<dbReference type="SUPFAM" id="SSF63737">
    <property type="entry name" value="Leukotriene A4 hydrolase N-terminal domain"/>
    <property type="match status" value="1"/>
</dbReference>
<comment type="similarity">
    <text evidence="3">Belongs to the peptidase M1 family.</text>
</comment>
<evidence type="ECO:0000256" key="12">
    <source>
        <dbReference type="ARBA" id="ARBA00031533"/>
    </source>
</evidence>
<feature type="compositionally biased region" description="Basic and acidic residues" evidence="13">
    <location>
        <begin position="7"/>
        <end position="17"/>
    </location>
</feature>
<dbReference type="InterPro" id="IPR001930">
    <property type="entry name" value="Peptidase_M1"/>
</dbReference>
<evidence type="ECO:0000256" key="5">
    <source>
        <dbReference type="ARBA" id="ARBA00015611"/>
    </source>
</evidence>
<evidence type="ECO:0000256" key="6">
    <source>
        <dbReference type="ARBA" id="ARBA00022670"/>
    </source>
</evidence>
<evidence type="ECO:0000256" key="3">
    <source>
        <dbReference type="ARBA" id="ARBA00010136"/>
    </source>
</evidence>
<dbReference type="PANTHER" id="PTHR11533:SF297">
    <property type="entry name" value="AMINOPEPTIDASE N"/>
    <property type="match status" value="1"/>
</dbReference>
<dbReference type="Pfam" id="PF17900">
    <property type="entry name" value="Peptidase_M1_N"/>
    <property type="match status" value="1"/>
</dbReference>
<dbReference type="Proteomes" id="UP000298355">
    <property type="component" value="Unassembled WGS sequence"/>
</dbReference>
<organism evidence="16 17">
    <name type="scientific">Cryobacterium breve</name>
    <dbReference type="NCBI Taxonomy" id="1259258"/>
    <lineage>
        <taxon>Bacteria</taxon>
        <taxon>Bacillati</taxon>
        <taxon>Actinomycetota</taxon>
        <taxon>Actinomycetes</taxon>
        <taxon>Micrococcales</taxon>
        <taxon>Microbacteriaceae</taxon>
        <taxon>Cryobacterium</taxon>
    </lineage>
</organism>
<sequence length="566" mass="60904">MTTRFLTDCRRSPERSSSHFSPVPPVQIRPHFQRRGCPVDSLRRLQAVALAGLTVFVLTACGTATTATPTSSAATANITPAVAIGPATVGFGTFRSQASSGKDGARYASGAAGSGDAYFPYSGNGGYDVQHYDLALRYAPPTDPTVLTGKLSGVATITLRAKQDLQSLNFDLRGLDVAAVRVDGKAAAHGNSQGKDRAEWSQLQDDANRSWELTVGLRPKLKAGQTTTIVIAYGGITGRSLDTTEALYGWVTTADGAMVLNEPDGAATWYPVNDDPQDKATYLFRITVPAGKTAVANGLPVGMPATKAGWTTWTWRASDPMSSYLSTASVGDFALSRDGTSAGLPIINAIDDGVTDASLAETKAALALQPQMITFLETQFGPYPFESFGAIVDDDSVDYALETQTRPVYSEVADEYTVVHELGHQWFGNSVTPSDWQDIWLNEGWASYIEWLWAEHQGTASIPDQFADTVAYLDANDGWALNIADPGRDSLFANPVYLRGAAALYALRAEIGDDAFFAGANLWLTRYNDSNATTEDFQAVMEESSGQQLQTFFDDWLREGDRPAMP</sequence>
<name>A0ABY2J892_9MICO</name>
<evidence type="ECO:0000259" key="14">
    <source>
        <dbReference type="Pfam" id="PF01433"/>
    </source>
</evidence>
<keyword evidence="9" id="KW-0862">Zinc</keyword>
<evidence type="ECO:0000256" key="2">
    <source>
        <dbReference type="ARBA" id="ARBA00001947"/>
    </source>
</evidence>
<keyword evidence="10" id="KW-0482">Metalloprotease</keyword>
<dbReference type="PANTHER" id="PTHR11533">
    <property type="entry name" value="PROTEASE M1 ZINC METALLOPROTEASE"/>
    <property type="match status" value="1"/>
</dbReference>
<comment type="catalytic activity">
    <reaction evidence="1">
        <text>Release of an N-terminal amino acid, Xaa-|-Yaa- from a peptide, amide or arylamide. Xaa is preferably Ala, but may be most amino acids including Pro (slow action). When a terminal hydrophobic residue is followed by a prolyl residue, the two may be released as an intact Xaa-Pro dipeptide.</text>
        <dbReference type="EC" id="3.4.11.2"/>
    </reaction>
</comment>
<dbReference type="CDD" id="cd09603">
    <property type="entry name" value="M1_APN_like"/>
    <property type="match status" value="1"/>
</dbReference>
<dbReference type="Gene3D" id="2.60.40.1730">
    <property type="entry name" value="tricorn interacting facor f3 domain"/>
    <property type="match status" value="1"/>
</dbReference>
<reference evidence="16 17" key="1">
    <citation type="submission" date="2019-03" db="EMBL/GenBank/DDBJ databases">
        <title>Genomics of glacier-inhabiting Cryobacterium strains.</title>
        <authorList>
            <person name="Liu Q."/>
            <person name="Xin Y.-H."/>
        </authorList>
    </citation>
    <scope>NUCLEOTIDE SEQUENCE [LARGE SCALE GENOMIC DNA]</scope>
    <source>
        <strain evidence="16 17">TMT4-23</strain>
    </source>
</reference>
<evidence type="ECO:0000313" key="16">
    <source>
        <dbReference type="EMBL" id="TFD01055.1"/>
    </source>
</evidence>
<evidence type="ECO:0000256" key="1">
    <source>
        <dbReference type="ARBA" id="ARBA00000098"/>
    </source>
</evidence>
<evidence type="ECO:0000313" key="17">
    <source>
        <dbReference type="Proteomes" id="UP000298355"/>
    </source>
</evidence>
<dbReference type="Gene3D" id="1.10.390.10">
    <property type="entry name" value="Neutral Protease Domain 2"/>
    <property type="match status" value="1"/>
</dbReference>
<dbReference type="EMBL" id="SOGJ01000007">
    <property type="protein sequence ID" value="TFD01055.1"/>
    <property type="molecule type" value="Genomic_DNA"/>
</dbReference>
<dbReference type="InterPro" id="IPR050344">
    <property type="entry name" value="Peptidase_M1_aminopeptidases"/>
</dbReference>
<evidence type="ECO:0000256" key="10">
    <source>
        <dbReference type="ARBA" id="ARBA00023049"/>
    </source>
</evidence>
<dbReference type="SUPFAM" id="SSF55486">
    <property type="entry name" value="Metalloproteases ('zincins'), catalytic domain"/>
    <property type="match status" value="1"/>
</dbReference>
<feature type="domain" description="Aminopeptidase N-like N-terminal" evidence="15">
    <location>
        <begin position="130"/>
        <end position="325"/>
    </location>
</feature>
<feature type="region of interest" description="Disordered" evidence="13">
    <location>
        <begin position="1"/>
        <end position="27"/>
    </location>
</feature>
<keyword evidence="7" id="KW-0479">Metal-binding</keyword>
<dbReference type="InterPro" id="IPR027268">
    <property type="entry name" value="Peptidase_M4/M1_CTD_sf"/>
</dbReference>
<dbReference type="InterPro" id="IPR042097">
    <property type="entry name" value="Aminopeptidase_N-like_N_sf"/>
</dbReference>
<evidence type="ECO:0000256" key="9">
    <source>
        <dbReference type="ARBA" id="ARBA00022833"/>
    </source>
</evidence>
<gene>
    <name evidence="16" type="ORF">E3O65_01810</name>
</gene>
<accession>A0ABY2J892</accession>
<evidence type="ECO:0000256" key="11">
    <source>
        <dbReference type="ARBA" id="ARBA00029811"/>
    </source>
</evidence>
<dbReference type="PRINTS" id="PR00756">
    <property type="entry name" value="ALADIPTASE"/>
</dbReference>
<dbReference type="InterPro" id="IPR014782">
    <property type="entry name" value="Peptidase_M1_dom"/>
</dbReference>
<dbReference type="EC" id="3.4.11.2" evidence="4"/>
<evidence type="ECO:0000259" key="15">
    <source>
        <dbReference type="Pfam" id="PF17900"/>
    </source>
</evidence>
<evidence type="ECO:0000256" key="13">
    <source>
        <dbReference type="SAM" id="MobiDB-lite"/>
    </source>
</evidence>
<keyword evidence="17" id="KW-1185">Reference proteome</keyword>
<comment type="caution">
    <text evidence="16">The sequence shown here is derived from an EMBL/GenBank/DDBJ whole genome shotgun (WGS) entry which is preliminary data.</text>
</comment>
<keyword evidence="8" id="KW-0378">Hydrolase</keyword>
<evidence type="ECO:0000256" key="7">
    <source>
        <dbReference type="ARBA" id="ARBA00022723"/>
    </source>
</evidence>
<comment type="cofactor">
    <cofactor evidence="2">
        <name>Zn(2+)</name>
        <dbReference type="ChEBI" id="CHEBI:29105"/>
    </cofactor>
</comment>
<evidence type="ECO:0000256" key="4">
    <source>
        <dbReference type="ARBA" id="ARBA00012564"/>
    </source>
</evidence>
<dbReference type="InterPro" id="IPR045357">
    <property type="entry name" value="Aminopeptidase_N-like_N"/>
</dbReference>
<evidence type="ECO:0000256" key="8">
    <source>
        <dbReference type="ARBA" id="ARBA00022801"/>
    </source>
</evidence>